<name>A0A9W9D6S0_9PLEO</name>
<sequence length="88" mass="10207">MVGKERKAVHIFPNLIAFLKYDWEERLEGWRQKQDAQIVKNIANSSVDTSGLDYKEQYRKIVKHFAEQGAIIMELKRPTGDTIDGVGW</sequence>
<dbReference type="EMBL" id="JAPEVA010000036">
    <property type="protein sequence ID" value="KAJ4405246.1"/>
    <property type="molecule type" value="Genomic_DNA"/>
</dbReference>
<organism evidence="1 2">
    <name type="scientific">Didymella pomorum</name>
    <dbReference type="NCBI Taxonomy" id="749634"/>
    <lineage>
        <taxon>Eukaryota</taxon>
        <taxon>Fungi</taxon>
        <taxon>Dikarya</taxon>
        <taxon>Ascomycota</taxon>
        <taxon>Pezizomycotina</taxon>
        <taxon>Dothideomycetes</taxon>
        <taxon>Pleosporomycetidae</taxon>
        <taxon>Pleosporales</taxon>
        <taxon>Pleosporineae</taxon>
        <taxon>Didymellaceae</taxon>
        <taxon>Didymella</taxon>
    </lineage>
</organism>
<evidence type="ECO:0000313" key="1">
    <source>
        <dbReference type="EMBL" id="KAJ4405246.1"/>
    </source>
</evidence>
<dbReference type="AlphaFoldDB" id="A0A9W9D6S0"/>
<dbReference type="Proteomes" id="UP001140510">
    <property type="component" value="Unassembled WGS sequence"/>
</dbReference>
<accession>A0A9W9D6S0</accession>
<reference evidence="1" key="1">
    <citation type="submission" date="2022-10" db="EMBL/GenBank/DDBJ databases">
        <title>Tapping the CABI collections for fungal endophytes: first genome assemblies for Collariella, Neodidymelliopsis, Ascochyta clinopodiicola, Didymella pomorum, Didymosphaeria variabile, Neocosmospora piperis and Neocucurbitaria cava.</title>
        <authorList>
            <person name="Hill R."/>
        </authorList>
    </citation>
    <scope>NUCLEOTIDE SEQUENCE</scope>
    <source>
        <strain evidence="1">IMI 355091</strain>
    </source>
</reference>
<proteinExistence type="predicted"/>
<protein>
    <submittedName>
        <fullName evidence="1">Uncharacterized protein</fullName>
    </submittedName>
</protein>
<dbReference type="OrthoDB" id="3784243at2759"/>
<evidence type="ECO:0000313" key="2">
    <source>
        <dbReference type="Proteomes" id="UP001140510"/>
    </source>
</evidence>
<gene>
    <name evidence="1" type="ORF">N0V91_005406</name>
</gene>
<comment type="caution">
    <text evidence="1">The sequence shown here is derived from an EMBL/GenBank/DDBJ whole genome shotgun (WGS) entry which is preliminary data.</text>
</comment>
<keyword evidence="2" id="KW-1185">Reference proteome</keyword>